<accession>A0A212RGL9</accession>
<feature type="region of interest" description="Disordered" evidence="1">
    <location>
        <begin position="108"/>
        <end position="134"/>
    </location>
</feature>
<organism evidence="2 3">
    <name type="scientific">Arboricoccus pini</name>
    <dbReference type="NCBI Taxonomy" id="1963835"/>
    <lineage>
        <taxon>Bacteria</taxon>
        <taxon>Pseudomonadati</taxon>
        <taxon>Pseudomonadota</taxon>
        <taxon>Alphaproteobacteria</taxon>
        <taxon>Geminicoccales</taxon>
        <taxon>Geminicoccaceae</taxon>
        <taxon>Arboricoccus</taxon>
    </lineage>
</organism>
<gene>
    <name evidence="2" type="ORF">SAMN07250955_108135</name>
</gene>
<feature type="compositionally biased region" description="Basic and acidic residues" evidence="1">
    <location>
        <begin position="10"/>
        <end position="23"/>
    </location>
</feature>
<evidence type="ECO:0000313" key="2">
    <source>
        <dbReference type="EMBL" id="SNB71518.1"/>
    </source>
</evidence>
<feature type="region of interest" description="Disordered" evidence="1">
    <location>
        <begin position="1"/>
        <end position="23"/>
    </location>
</feature>
<dbReference type="EMBL" id="FYEH01000008">
    <property type="protein sequence ID" value="SNB71518.1"/>
    <property type="molecule type" value="Genomic_DNA"/>
</dbReference>
<name>A0A212RGL9_9PROT</name>
<dbReference type="Proteomes" id="UP000197065">
    <property type="component" value="Unassembled WGS sequence"/>
</dbReference>
<evidence type="ECO:0000256" key="1">
    <source>
        <dbReference type="SAM" id="MobiDB-lite"/>
    </source>
</evidence>
<proteinExistence type="predicted"/>
<protein>
    <submittedName>
        <fullName evidence="2">Uncharacterized protein</fullName>
    </submittedName>
</protein>
<reference evidence="2 3" key="1">
    <citation type="submission" date="2017-06" db="EMBL/GenBank/DDBJ databases">
        <authorList>
            <person name="Kim H.J."/>
            <person name="Triplett B.A."/>
        </authorList>
    </citation>
    <scope>NUCLEOTIDE SEQUENCE [LARGE SCALE GENOMIC DNA]</scope>
    <source>
        <strain evidence="2 3">B29T1</strain>
    </source>
</reference>
<feature type="compositionally biased region" description="Low complexity" evidence="1">
    <location>
        <begin position="56"/>
        <end position="66"/>
    </location>
</feature>
<keyword evidence="3" id="KW-1185">Reference proteome</keyword>
<feature type="region of interest" description="Disordered" evidence="1">
    <location>
        <begin position="51"/>
        <end position="73"/>
    </location>
</feature>
<sequence>MPSLHAARRQTNDPPRRRIDAQRRPAECLVRGVRHQIGWLDAGRARALTRTRRAAGGHARLGNRAAPTRGGNDPPWSVWTACASSRPFWVARFATGIETTGVNVAQDLKAASQPSPAQPSPAHRTGWRKASPSPACFDSRAGGRPLLDHRPAPGRTRVGEARAMAFKLGSGLRARRHAGPRRLVTHDHQAHGADERRVLDPVGANGVIRQACAAAATRRPRSQPCD</sequence>
<evidence type="ECO:0000313" key="3">
    <source>
        <dbReference type="Proteomes" id="UP000197065"/>
    </source>
</evidence>
<dbReference type="AlphaFoldDB" id="A0A212RGL9"/>